<name>A0AA88J7S9_FICCA</name>
<dbReference type="InterPro" id="IPR027417">
    <property type="entry name" value="P-loop_NTPase"/>
</dbReference>
<dbReference type="SUPFAM" id="SSF52058">
    <property type="entry name" value="L domain-like"/>
    <property type="match status" value="1"/>
</dbReference>
<dbReference type="GO" id="GO:0098542">
    <property type="term" value="P:defense response to other organism"/>
    <property type="evidence" value="ECO:0007669"/>
    <property type="project" value="TreeGrafter"/>
</dbReference>
<dbReference type="Gene3D" id="1.10.8.430">
    <property type="entry name" value="Helical domain of apoptotic protease-activating factors"/>
    <property type="match status" value="1"/>
</dbReference>
<evidence type="ECO:0000259" key="5">
    <source>
        <dbReference type="Pfam" id="PF23598"/>
    </source>
</evidence>
<feature type="domain" description="NB-ARC" evidence="3">
    <location>
        <begin position="149"/>
        <end position="315"/>
    </location>
</feature>
<dbReference type="GO" id="GO:0043531">
    <property type="term" value="F:ADP binding"/>
    <property type="evidence" value="ECO:0007669"/>
    <property type="project" value="InterPro"/>
</dbReference>
<evidence type="ECO:0000259" key="3">
    <source>
        <dbReference type="Pfam" id="PF00931"/>
    </source>
</evidence>
<organism evidence="6 7">
    <name type="scientific">Ficus carica</name>
    <name type="common">Common fig</name>
    <dbReference type="NCBI Taxonomy" id="3494"/>
    <lineage>
        <taxon>Eukaryota</taxon>
        <taxon>Viridiplantae</taxon>
        <taxon>Streptophyta</taxon>
        <taxon>Embryophyta</taxon>
        <taxon>Tracheophyta</taxon>
        <taxon>Spermatophyta</taxon>
        <taxon>Magnoliopsida</taxon>
        <taxon>eudicotyledons</taxon>
        <taxon>Gunneridae</taxon>
        <taxon>Pentapetalae</taxon>
        <taxon>rosids</taxon>
        <taxon>fabids</taxon>
        <taxon>Rosales</taxon>
        <taxon>Moraceae</taxon>
        <taxon>Ficeae</taxon>
        <taxon>Ficus</taxon>
    </lineage>
</organism>
<comment type="caution">
    <text evidence="6">The sequence shown here is derived from an EMBL/GenBank/DDBJ whole genome shotgun (WGS) entry which is preliminary data.</text>
</comment>
<dbReference type="InterPro" id="IPR036388">
    <property type="entry name" value="WH-like_DNA-bd_sf"/>
</dbReference>
<dbReference type="InterPro" id="IPR044974">
    <property type="entry name" value="Disease_R_plants"/>
</dbReference>
<dbReference type="FunFam" id="1.10.10.10:FF:000322">
    <property type="entry name" value="Probable disease resistance protein At1g63360"/>
    <property type="match status" value="1"/>
</dbReference>
<accession>A0AA88J7S9</accession>
<evidence type="ECO:0000256" key="1">
    <source>
        <dbReference type="ARBA" id="ARBA00022737"/>
    </source>
</evidence>
<keyword evidence="1" id="KW-0677">Repeat</keyword>
<dbReference type="AlphaFoldDB" id="A0AA88J7S9"/>
<evidence type="ECO:0000313" key="6">
    <source>
        <dbReference type="EMBL" id="GMN67473.1"/>
    </source>
</evidence>
<dbReference type="InterPro" id="IPR002182">
    <property type="entry name" value="NB-ARC"/>
</dbReference>
<dbReference type="Gene3D" id="1.10.10.10">
    <property type="entry name" value="Winged helix-like DNA-binding domain superfamily/Winged helix DNA-binding domain"/>
    <property type="match status" value="1"/>
</dbReference>
<dbReference type="PANTHER" id="PTHR23155:SF1052">
    <property type="entry name" value="DISEASE RESISTANCE PROTEIN RPM1"/>
    <property type="match status" value="1"/>
</dbReference>
<evidence type="ECO:0000256" key="2">
    <source>
        <dbReference type="ARBA" id="ARBA00022821"/>
    </source>
</evidence>
<evidence type="ECO:0000259" key="4">
    <source>
        <dbReference type="Pfam" id="PF23559"/>
    </source>
</evidence>
<dbReference type="Pfam" id="PF00931">
    <property type="entry name" value="NB-ARC"/>
    <property type="match status" value="1"/>
</dbReference>
<reference evidence="6" key="1">
    <citation type="submission" date="2023-07" db="EMBL/GenBank/DDBJ databases">
        <title>draft genome sequence of fig (Ficus carica).</title>
        <authorList>
            <person name="Takahashi T."/>
            <person name="Nishimura K."/>
        </authorList>
    </citation>
    <scope>NUCLEOTIDE SEQUENCE</scope>
</reference>
<dbReference type="PANTHER" id="PTHR23155">
    <property type="entry name" value="DISEASE RESISTANCE PROTEIN RP"/>
    <property type="match status" value="1"/>
</dbReference>
<feature type="domain" description="Disease resistance R13L4/SHOC-2-like LRR" evidence="5">
    <location>
        <begin position="542"/>
        <end position="862"/>
    </location>
</feature>
<dbReference type="InterPro" id="IPR055414">
    <property type="entry name" value="LRR_R13L4/SHOC2-like"/>
</dbReference>
<dbReference type="InterPro" id="IPR058922">
    <property type="entry name" value="WHD_DRP"/>
</dbReference>
<dbReference type="PRINTS" id="PR00364">
    <property type="entry name" value="DISEASERSIST"/>
</dbReference>
<dbReference type="Proteomes" id="UP001187192">
    <property type="component" value="Unassembled WGS sequence"/>
</dbReference>
<sequence length="965" mass="111495">MVDCLVDKILWLLNSKAKLFIGAEAEAKSLKLELKILRATLDDTNEPRLAVRKSQFKEVKELWERVEVVLNTYINNVEQQQLTRAVTYFIYPVKNYSTTNWGQGTVRDIREWYALLKSSRQESRSSSVRLSSGNVPRFFEEEELVGVKSRKEELVSMLVGSKPSKRSVISLVGLSGVGKTTLARIVYQSSEVQHHFDCHAWINVSRSYYLKDLLSCVTKMICQDEDSVEGEMDVKPGPINPLFRFLLEKRYVIVFDGVRHPDIFQFMSDFLPDNNKGSRIIITTSDNAIAASCDIIQTLQPLSEQRALELFWKFASICRDQFESRFDLCSDIKELSLRTVRRCHGLPLVIWAMGDLFTHNLYLGRMEEVMSEWKLQLDKFEDEIGEDLSHIEELLRNFYHNYDDLPSRSRLCLMYIGIFPKDYLIPDVKLVKLWIAEGFVREEAGKTLEQVAEAYLNDLVNRNLVQVSHMNYDGTERFCKVHSFVHRIISARVRRNKICQVLQETDSRLFVNCAVHRLSIYGDAINSLEIDTECPRICSVFLFDVNETMMTISPLINLCEKLKHLELLDFENAPIEDLPYEVGNLSLLKYLSLRNTNIKKLPKSVGRLINLQTLDVRNTLMRELPIHIQKLRKLRHVLASGHNRKVSLDTVHGVQIKEGIGCLENLQTLMTVDAYGSSLGVIAEIEKLRQLRWLSISKLTTDMVNTLCSFIEKMNHLESLSLYLSNDRETFHLDSISSPPSLLRRLILKGRLEKLPDWILGLQNLTILGLSFSRLVVDPLKALQRLPNLNALWLHGAYDGEELHFEGVSFQKLKQLVLTDLHNLRMLKIERGALPTLEELRLETRQNDLSVDLQHLRNLQLLECYDMPDEFVLRLQPEGGSEYWKVKHVPTVIFRYHIRGNQYVSYRLGEPGLIDRVKGLVRTTSNVEVFGRQLSFFYNDDDEVARTSNAEWSGRYSFFTDDIED</sequence>
<evidence type="ECO:0000313" key="7">
    <source>
        <dbReference type="Proteomes" id="UP001187192"/>
    </source>
</evidence>
<gene>
    <name evidence="6" type="ORF">TIFTF001_036530</name>
</gene>
<feature type="domain" description="Disease resistance protein winged helix" evidence="4">
    <location>
        <begin position="418"/>
        <end position="489"/>
    </location>
</feature>
<dbReference type="Gene3D" id="3.80.10.10">
    <property type="entry name" value="Ribonuclease Inhibitor"/>
    <property type="match status" value="1"/>
</dbReference>
<dbReference type="EMBL" id="BTGU01000458">
    <property type="protein sequence ID" value="GMN67473.1"/>
    <property type="molecule type" value="Genomic_DNA"/>
</dbReference>
<dbReference type="Pfam" id="PF23559">
    <property type="entry name" value="WHD_DRP"/>
    <property type="match status" value="1"/>
</dbReference>
<dbReference type="InterPro" id="IPR032675">
    <property type="entry name" value="LRR_dom_sf"/>
</dbReference>
<dbReference type="Gene3D" id="1.20.5.4130">
    <property type="match status" value="1"/>
</dbReference>
<dbReference type="Gene3D" id="3.40.50.300">
    <property type="entry name" value="P-loop containing nucleotide triphosphate hydrolases"/>
    <property type="match status" value="1"/>
</dbReference>
<keyword evidence="2" id="KW-0611">Plant defense</keyword>
<keyword evidence="7" id="KW-1185">Reference proteome</keyword>
<protein>
    <submittedName>
        <fullName evidence="6">Uncharacterized protein</fullName>
    </submittedName>
</protein>
<proteinExistence type="predicted"/>
<dbReference type="Pfam" id="PF23598">
    <property type="entry name" value="LRR_14"/>
    <property type="match status" value="1"/>
</dbReference>
<dbReference type="SUPFAM" id="SSF52540">
    <property type="entry name" value="P-loop containing nucleoside triphosphate hydrolases"/>
    <property type="match status" value="1"/>
</dbReference>
<dbReference type="InterPro" id="IPR042197">
    <property type="entry name" value="Apaf_helical"/>
</dbReference>